<gene>
    <name evidence="1" type="ORF">FHE65_36335</name>
</gene>
<dbReference type="EMBL" id="VDFR01000285">
    <property type="protein sequence ID" value="TNC21776.1"/>
    <property type="molecule type" value="Genomic_DNA"/>
</dbReference>
<evidence type="ECO:0000313" key="1">
    <source>
        <dbReference type="EMBL" id="TNC21776.1"/>
    </source>
</evidence>
<name>A0A5C4LVK1_9ACTN</name>
<evidence type="ECO:0000313" key="2">
    <source>
        <dbReference type="Proteomes" id="UP000306740"/>
    </source>
</evidence>
<sequence length="71" mass="8468">MPEFDPMMRVLVLCELDPARQDLLYVSRRGSEWLCVRASHEPRKEKSPLLRVFGSVHESPPLFWADRDRWE</sequence>
<comment type="caution">
    <text evidence="1">The sequence shown here is derived from an EMBL/GenBank/DDBJ whole genome shotgun (WGS) entry which is preliminary data.</text>
</comment>
<protein>
    <submittedName>
        <fullName evidence="1">Uncharacterized protein</fullName>
    </submittedName>
</protein>
<organism evidence="1 2">
    <name type="scientific">Mumia zhuanghuii</name>
    <dbReference type="NCBI Taxonomy" id="2585211"/>
    <lineage>
        <taxon>Bacteria</taxon>
        <taxon>Bacillati</taxon>
        <taxon>Actinomycetota</taxon>
        <taxon>Actinomycetes</taxon>
        <taxon>Propionibacteriales</taxon>
        <taxon>Nocardioidaceae</taxon>
        <taxon>Mumia</taxon>
    </lineage>
</organism>
<dbReference type="RefSeq" id="WP_139107578.1">
    <property type="nucleotide sequence ID" value="NZ_VDFR01000285.1"/>
</dbReference>
<proteinExistence type="predicted"/>
<dbReference type="AlphaFoldDB" id="A0A5C4LVK1"/>
<dbReference type="Proteomes" id="UP000306740">
    <property type="component" value="Unassembled WGS sequence"/>
</dbReference>
<reference evidence="1 2" key="1">
    <citation type="submission" date="2019-05" db="EMBL/GenBank/DDBJ databases">
        <title>Mumia sp. nov., isolated from the intestinal contents of plateau pika (Ochotona curzoniae) in the Qinghai-Tibet plateau of China.</title>
        <authorList>
            <person name="Tian Z."/>
        </authorList>
    </citation>
    <scope>NUCLEOTIDE SEQUENCE [LARGE SCALE GENOMIC DNA]</scope>
    <source>
        <strain evidence="2">527</strain>
    </source>
</reference>
<accession>A0A5C4LVK1</accession>